<name>A0A7W1YFD9_9LIST</name>
<evidence type="ECO:0000313" key="1">
    <source>
        <dbReference type="EMBL" id="MBA3925532.1"/>
    </source>
</evidence>
<reference evidence="1 2" key="2">
    <citation type="submission" date="2020-08" db="EMBL/GenBank/DDBJ databases">
        <title>Listeria ohnekaius sp. nov. and Listeria portnoyii sp. nov. isolated from non-agricultural and natural environments.</title>
        <authorList>
            <person name="Weller D."/>
            <person name="Belias A.M."/>
            <person name="Liao J."/>
            <person name="Guo S."/>
            <person name="Orsi R.H."/>
            <person name="Wiedmann M."/>
        </authorList>
    </citation>
    <scope>NUCLEOTIDE SEQUENCE [LARGE SCALE GENOMIC DNA]</scope>
    <source>
        <strain evidence="1 2">FSL W9-0585</strain>
    </source>
</reference>
<dbReference type="EMBL" id="JABJVM010000003">
    <property type="protein sequence ID" value="MBA3925532.1"/>
    <property type="molecule type" value="Genomic_DNA"/>
</dbReference>
<organism evidence="1 2">
    <name type="scientific">Listeria rustica</name>
    <dbReference type="NCBI Taxonomy" id="2713503"/>
    <lineage>
        <taxon>Bacteria</taxon>
        <taxon>Bacillati</taxon>
        <taxon>Bacillota</taxon>
        <taxon>Bacilli</taxon>
        <taxon>Bacillales</taxon>
        <taxon>Listeriaceae</taxon>
        <taxon>Listeria</taxon>
    </lineage>
</organism>
<reference evidence="1 2" key="1">
    <citation type="submission" date="2020-05" db="EMBL/GenBank/DDBJ databases">
        <authorList>
            <person name="Carlin C.R."/>
        </authorList>
    </citation>
    <scope>NUCLEOTIDE SEQUENCE [LARGE SCALE GENOMIC DNA]</scope>
    <source>
        <strain evidence="1 2">FSL W9-0585</strain>
    </source>
</reference>
<gene>
    <name evidence="1" type="ORF">HPK16_04170</name>
</gene>
<comment type="caution">
    <text evidence="1">The sequence shown here is derived from an EMBL/GenBank/DDBJ whole genome shotgun (WGS) entry which is preliminary data.</text>
</comment>
<proteinExistence type="predicted"/>
<sequence length="100" mass="11814">MNSLDKEMKRLGFNVAIPQLLYTRDIGKHTTLLVEGEFPPRKMVPAVGVYVYTFYKARYEFKDGRMSHVKVYAERRDVRSMLFKVKKHLEFLAENQIISK</sequence>
<accession>A0A7W1YFD9</accession>
<keyword evidence="2" id="KW-1185">Reference proteome</keyword>
<protein>
    <submittedName>
        <fullName evidence="1">Uncharacterized protein</fullName>
    </submittedName>
</protein>
<dbReference type="RefSeq" id="WP_181675755.1">
    <property type="nucleotide sequence ID" value="NZ_JABJVM010000003.1"/>
</dbReference>
<dbReference type="AlphaFoldDB" id="A0A7W1YFD9"/>
<dbReference type="Proteomes" id="UP000548787">
    <property type="component" value="Unassembled WGS sequence"/>
</dbReference>
<evidence type="ECO:0000313" key="2">
    <source>
        <dbReference type="Proteomes" id="UP000548787"/>
    </source>
</evidence>